<dbReference type="Proteomes" id="UP000674318">
    <property type="component" value="Unassembled WGS sequence"/>
</dbReference>
<organism evidence="1 2">
    <name type="scientific">Porcisia hertigi</name>
    <dbReference type="NCBI Taxonomy" id="2761500"/>
    <lineage>
        <taxon>Eukaryota</taxon>
        <taxon>Discoba</taxon>
        <taxon>Euglenozoa</taxon>
        <taxon>Kinetoplastea</taxon>
        <taxon>Metakinetoplastina</taxon>
        <taxon>Trypanosomatida</taxon>
        <taxon>Trypanosomatidae</taxon>
        <taxon>Leishmaniinae</taxon>
        <taxon>Porcisia</taxon>
    </lineage>
</organism>
<name>A0A836LIS9_9TRYP</name>
<evidence type="ECO:0000313" key="1">
    <source>
        <dbReference type="EMBL" id="KAG5508853.1"/>
    </source>
</evidence>
<keyword evidence="2" id="KW-1185">Reference proteome</keyword>
<sequence>MGLCCSNPKHRSVVKLMKGPTHVSDRNGFESKPKHALNIQSVPFDVVVPDGLTPATASANRASGCADAEVTDLSGTLTDLSMHTLREGSVSIERSCAVHDPMNETFHSMSFTNSFSAVDDKAVRHFLQNVERFAEHSSNKGTLLEESIIGTTAGGTRLSSSVRSKASISNATNAIGQEELDYIVAGATLQDRLSRLEEVEAALRQAIEGSFRVNSMFFQLAWFQVVPTLRQRRCPWVASKGSTHHHNTPAHRHSKQQPVIVVYAEGVQFDTPVARAATPLSVAHTSPSLRGDFSPPNGSVNETSIPLGTSWSRPSESLLGNKVQQYELLALTCRDIDPHKSPSALVVTGTWDFLSGRNSAAALNDGRCIFRFLSGSLAAADAETQSVVNAVINLTSFADEVTENNAPKVDVYNAEDAAKYIGIHVKAMYMLPGIMLKDITKSLLSSTEYHRGCQPAENKVQDCETEDTFRLTMTIIRFVFSLTIQFKVSEITDPAVLRSLSVLDGMLPAKVIMLERTKRNVAKVDATAKVRSMLLYYPVNDGLLVNNHTVVLNTSLPNIASKIMNTFGSQGAAQSVQTAKRTREYLLQRFGDSRNKIRQARPHG</sequence>
<reference evidence="1 2" key="1">
    <citation type="submission" date="2021-02" db="EMBL/GenBank/DDBJ databases">
        <title>Porcisia hertigi Genome sequencing and assembly.</title>
        <authorList>
            <person name="Almutairi H."/>
            <person name="Gatherer D."/>
        </authorList>
    </citation>
    <scope>NUCLEOTIDE SEQUENCE [LARGE SCALE GENOMIC DNA]</scope>
    <source>
        <strain evidence="1 2">C119</strain>
    </source>
</reference>
<protein>
    <submittedName>
        <fullName evidence="1">Uncharacterized protein</fullName>
    </submittedName>
</protein>
<accession>A0A836LIS9</accession>
<gene>
    <name evidence="1" type="ORF">JKF63_05356</name>
</gene>
<dbReference type="AlphaFoldDB" id="A0A836LIS9"/>
<dbReference type="EMBL" id="JAFJZO010000016">
    <property type="protein sequence ID" value="KAG5508853.1"/>
    <property type="molecule type" value="Genomic_DNA"/>
</dbReference>
<comment type="caution">
    <text evidence="1">The sequence shown here is derived from an EMBL/GenBank/DDBJ whole genome shotgun (WGS) entry which is preliminary data.</text>
</comment>
<dbReference type="OrthoDB" id="271898at2759"/>
<evidence type="ECO:0000313" key="2">
    <source>
        <dbReference type="Proteomes" id="UP000674318"/>
    </source>
</evidence>
<dbReference type="KEGG" id="phet:94291396"/>
<dbReference type="GeneID" id="94291396"/>
<dbReference type="RefSeq" id="XP_067758321.1">
    <property type="nucleotide sequence ID" value="XM_067901319.1"/>
</dbReference>
<proteinExistence type="predicted"/>